<evidence type="ECO:0000313" key="1">
    <source>
        <dbReference type="EMBL" id="KAJ0182354.1"/>
    </source>
</evidence>
<dbReference type="Proteomes" id="UP000824533">
    <property type="component" value="Linkage Group LG03"/>
</dbReference>
<gene>
    <name evidence="1" type="ORF">K1T71_001723</name>
</gene>
<sequence length="885" mass="101472">MPANLISFEEVCELLENLLKRKKQRQKQEEILYNKFDEFKLKISEVETTSTKSMFPVLRLLVPDYDRERGAYNIKEAKLGKLLVNVLQLDEKSREAKILQGTASGGRKTDLAEEAYYIIKNNMTSRAKCLTVGDINEILDKIANAETGNEKREKNLQKIFTGLMKTVTASQCKWVFRIILKDLKIGMSSKCILSCFYPDGPECYDTRGILSKVCEELSDGNNRQTIEIFYPISPMFSARLNVTEINQCLSSDKTYHIETKFDGERFQMHMENGKFKYFSRRGYDFTDSFGSSYDNGPLTSFLKNCFASEVKSFILDGEMMGWHTEKQEFGSKGMPYDIKHLGKHSVFRPCYCVFDVLYYNGRSLVGPQEKGGLTLKERCKILDNIFVDVPGYMHRSKRTPVENFGDILNALNTAIDNREEGIVVKDINSFYRLNNRNAGWHKVKPEYTKGSAPDLDLVIIGAYRGEALKHGIIKSFLLACVDSDTPDVLGNQWICVGGVGNGLTYEEHDKLCAKLQPHWKEVSSTPPPPNIRFNKAKPHFWIKPEDSVVLEICATELTQTKEFASEYTLRFPRIERIREDKPIADVMTISEYDQLCPHKAAVNKLSTTRIEMNQIDMSPKVPKKRQKKELKVSDDFKVPNCDDVDITSNALQDRKICILSDDEDCSKSDLARIVKSHGGEVVANYDSSTWCCIAGRKLRTVCSLIENQTQDVLSTAWLRSLPRSDTLCSFEPLDALCFKKETKLKMARCYDDFGDSYTDFIDEETLKRCLNYMDEHEPKIYITSQETAEMDKELFGDNNTFSFLRPCFIHFLKEKALSQCKAKMYGATLCDKDDSRLTHVIISKETPLEEIQKLKQMVDIQIIYEDWLEACFVKETLVPEFEFIL</sequence>
<name>A0ACC1DEI1_9NEOP</name>
<proteinExistence type="predicted"/>
<accession>A0ACC1DEI1</accession>
<comment type="caution">
    <text evidence="1">The sequence shown here is derived from an EMBL/GenBank/DDBJ whole genome shotgun (WGS) entry which is preliminary data.</text>
</comment>
<dbReference type="EMBL" id="CM034389">
    <property type="protein sequence ID" value="KAJ0182354.1"/>
    <property type="molecule type" value="Genomic_DNA"/>
</dbReference>
<keyword evidence="2" id="KW-1185">Reference proteome</keyword>
<reference evidence="1 2" key="1">
    <citation type="journal article" date="2021" name="Front. Genet.">
        <title>Chromosome-Level Genome Assembly Reveals Significant Gene Expansion in the Toll and IMD Signaling Pathways of Dendrolimus kikuchii.</title>
        <authorList>
            <person name="Zhou J."/>
            <person name="Wu P."/>
            <person name="Xiong Z."/>
            <person name="Liu N."/>
            <person name="Zhao N."/>
            <person name="Ji M."/>
            <person name="Qiu Y."/>
            <person name="Yang B."/>
        </authorList>
    </citation>
    <scope>NUCLEOTIDE SEQUENCE [LARGE SCALE GENOMIC DNA]</scope>
    <source>
        <strain evidence="1">Ann1</strain>
    </source>
</reference>
<organism evidence="1 2">
    <name type="scientific">Dendrolimus kikuchii</name>
    <dbReference type="NCBI Taxonomy" id="765133"/>
    <lineage>
        <taxon>Eukaryota</taxon>
        <taxon>Metazoa</taxon>
        <taxon>Ecdysozoa</taxon>
        <taxon>Arthropoda</taxon>
        <taxon>Hexapoda</taxon>
        <taxon>Insecta</taxon>
        <taxon>Pterygota</taxon>
        <taxon>Neoptera</taxon>
        <taxon>Endopterygota</taxon>
        <taxon>Lepidoptera</taxon>
        <taxon>Glossata</taxon>
        <taxon>Ditrysia</taxon>
        <taxon>Bombycoidea</taxon>
        <taxon>Lasiocampidae</taxon>
        <taxon>Dendrolimus</taxon>
    </lineage>
</organism>
<evidence type="ECO:0000313" key="2">
    <source>
        <dbReference type="Proteomes" id="UP000824533"/>
    </source>
</evidence>
<protein>
    <submittedName>
        <fullName evidence="1">Uncharacterized protein</fullName>
    </submittedName>
</protein>